<dbReference type="InterPro" id="IPR056744">
    <property type="entry name" value="TRM5/TYW2-like_N"/>
</dbReference>
<dbReference type="EMBL" id="LFWZ01000073">
    <property type="protein sequence ID" value="KON29203.1"/>
    <property type="molecule type" value="Genomic_DNA"/>
</dbReference>
<dbReference type="InterPro" id="IPR029063">
    <property type="entry name" value="SAM-dependent_MTases_sf"/>
</dbReference>
<dbReference type="CDD" id="cd02440">
    <property type="entry name" value="AdoMet_MTases"/>
    <property type="match status" value="1"/>
</dbReference>
<keyword evidence="3" id="KW-0808">Transferase</keyword>
<dbReference type="SUPFAM" id="SSF53335">
    <property type="entry name" value="S-adenosyl-L-methionine-dependent methyltransferases"/>
    <property type="match status" value="1"/>
</dbReference>
<dbReference type="GO" id="GO:0005737">
    <property type="term" value="C:cytoplasm"/>
    <property type="evidence" value="ECO:0007669"/>
    <property type="project" value="TreeGrafter"/>
</dbReference>
<feature type="domain" description="SAM-dependent methyltransferase TRM5/TYW2-type" evidence="6">
    <location>
        <begin position="25"/>
        <end position="282"/>
    </location>
</feature>
<sequence>MRRDVRSELRGVLPDDKLRLVPRSYDVIGSRRKAVAIIELREELEGFEHRIAAALMRVHRNVASVLARESERTGDFRVRELRLVAGDPDTEVLHRESGCVFRLDPRRVYFSSREGPERGRIAAKVREGESVLVMFSGVGPFPIRIARARGGVRVTAVELNPHAHNYCVENVHLNRVADRVRPTLGDVREVCPRMDEPFDRILMPLPRRAHTFLDVAVPLIGDGGVLHFYHWAPEPDLFSRAEELVIGAGESLGKRAEIIERARVSQYSPRVWKIRVDATFSDA</sequence>
<name>A0A0M0BKW1_9ARCH</name>
<dbReference type="Gene3D" id="3.30.300.110">
    <property type="entry name" value="Met-10+ protein-like domains"/>
    <property type="match status" value="1"/>
</dbReference>
<evidence type="ECO:0000259" key="6">
    <source>
        <dbReference type="PROSITE" id="PS51684"/>
    </source>
</evidence>
<organism evidence="7 8">
    <name type="scientific">miscellaneous Crenarchaeota group-15 archaeon DG-45</name>
    <dbReference type="NCBI Taxonomy" id="1685127"/>
    <lineage>
        <taxon>Archaea</taxon>
        <taxon>Candidatus Bathyarchaeota</taxon>
        <taxon>MCG-15</taxon>
    </lineage>
</organism>
<dbReference type="PANTHER" id="PTHR23245:SF36">
    <property type="entry name" value="TRNA (GUANINE(37)-N1)-METHYLTRANSFERASE"/>
    <property type="match status" value="1"/>
</dbReference>
<dbReference type="PROSITE" id="PS51684">
    <property type="entry name" value="SAM_MT_TRM5_TYW2"/>
    <property type="match status" value="1"/>
</dbReference>
<evidence type="ECO:0000256" key="2">
    <source>
        <dbReference type="ARBA" id="ARBA00022603"/>
    </source>
</evidence>
<dbReference type="Gene3D" id="3.40.50.150">
    <property type="entry name" value="Vaccinia Virus protein VP39"/>
    <property type="match status" value="1"/>
</dbReference>
<evidence type="ECO:0000256" key="3">
    <source>
        <dbReference type="ARBA" id="ARBA00022679"/>
    </source>
</evidence>
<comment type="caution">
    <text evidence="7">The sequence shown here is derived from an EMBL/GenBank/DDBJ whole genome shotgun (WGS) entry which is preliminary data.</text>
</comment>
<dbReference type="GO" id="GO:0008175">
    <property type="term" value="F:tRNA methyltransferase activity"/>
    <property type="evidence" value="ECO:0007669"/>
    <property type="project" value="TreeGrafter"/>
</dbReference>
<keyword evidence="2" id="KW-0489">Methyltransferase</keyword>
<keyword evidence="1" id="KW-0963">Cytoplasm</keyword>
<protein>
    <recommendedName>
        <fullName evidence="6">SAM-dependent methyltransferase TRM5/TYW2-type domain-containing protein</fullName>
    </recommendedName>
</protein>
<proteinExistence type="predicted"/>
<dbReference type="Pfam" id="PF02475">
    <property type="entry name" value="TRM5-TYW2_MTfase"/>
    <property type="match status" value="1"/>
</dbReference>
<evidence type="ECO:0000256" key="1">
    <source>
        <dbReference type="ARBA" id="ARBA00022490"/>
    </source>
</evidence>
<gene>
    <name evidence="7" type="ORF">AC482_07150</name>
</gene>
<accession>A0A0M0BKW1</accession>
<dbReference type="GO" id="GO:0002939">
    <property type="term" value="P:tRNA N1-guanine methylation"/>
    <property type="evidence" value="ECO:0007669"/>
    <property type="project" value="TreeGrafter"/>
</dbReference>
<dbReference type="Proteomes" id="UP000037210">
    <property type="component" value="Unassembled WGS sequence"/>
</dbReference>
<keyword evidence="5" id="KW-0819">tRNA processing</keyword>
<dbReference type="InterPro" id="IPR030382">
    <property type="entry name" value="MeTrfase_TRM5/TYW2"/>
</dbReference>
<keyword evidence="4" id="KW-0949">S-adenosyl-L-methionine</keyword>
<dbReference type="InterPro" id="IPR056743">
    <property type="entry name" value="TRM5-TYW2-like_MTfase"/>
</dbReference>
<evidence type="ECO:0000313" key="7">
    <source>
        <dbReference type="EMBL" id="KON29203.1"/>
    </source>
</evidence>
<dbReference type="PANTHER" id="PTHR23245">
    <property type="entry name" value="TRNA METHYLTRANSFERASE"/>
    <property type="match status" value="1"/>
</dbReference>
<evidence type="ECO:0000256" key="4">
    <source>
        <dbReference type="ARBA" id="ARBA00022691"/>
    </source>
</evidence>
<dbReference type="Pfam" id="PF25133">
    <property type="entry name" value="TYW2_N_2"/>
    <property type="match status" value="1"/>
</dbReference>
<dbReference type="AlphaFoldDB" id="A0A0M0BKW1"/>
<evidence type="ECO:0000313" key="8">
    <source>
        <dbReference type="Proteomes" id="UP000037210"/>
    </source>
</evidence>
<evidence type="ECO:0000256" key="5">
    <source>
        <dbReference type="ARBA" id="ARBA00022694"/>
    </source>
</evidence>
<reference evidence="7 8" key="1">
    <citation type="submission" date="2015-06" db="EMBL/GenBank/DDBJ databases">
        <title>New insights into the roles of widespread benthic archaea in carbon and nitrogen cycling.</title>
        <authorList>
            <person name="Lazar C.S."/>
            <person name="Baker B.J."/>
            <person name="Seitz K.W."/>
            <person name="Hyde A.S."/>
            <person name="Dick G.J."/>
            <person name="Hinrichs K.-U."/>
            <person name="Teske A.P."/>
        </authorList>
    </citation>
    <scope>NUCLEOTIDE SEQUENCE [LARGE SCALE GENOMIC DNA]</scope>
    <source>
        <strain evidence="7">DG-45</strain>
    </source>
</reference>